<reference evidence="1" key="1">
    <citation type="journal article" date="2021" name="PeerJ">
        <title>Extensive microbial diversity within the chicken gut microbiome revealed by metagenomics and culture.</title>
        <authorList>
            <person name="Gilroy R."/>
            <person name="Ravi A."/>
            <person name="Getino M."/>
            <person name="Pursley I."/>
            <person name="Horton D.L."/>
            <person name="Alikhan N.F."/>
            <person name="Baker D."/>
            <person name="Gharbi K."/>
            <person name="Hall N."/>
            <person name="Watson M."/>
            <person name="Adriaenssens E.M."/>
            <person name="Foster-Nyarko E."/>
            <person name="Jarju S."/>
            <person name="Secka A."/>
            <person name="Antonio M."/>
            <person name="Oren A."/>
            <person name="Chaudhuri R.R."/>
            <person name="La Ragione R."/>
            <person name="Hildebrand F."/>
            <person name="Pallen M.J."/>
        </authorList>
    </citation>
    <scope>NUCLEOTIDE SEQUENCE</scope>
    <source>
        <strain evidence="1">ChiHjej12B11-9195</strain>
    </source>
</reference>
<name>A0A9D1ZV04_9MICC</name>
<dbReference type="Pfam" id="PF19461">
    <property type="entry name" value="DUF5998"/>
    <property type="match status" value="1"/>
</dbReference>
<reference evidence="1" key="2">
    <citation type="submission" date="2021-04" db="EMBL/GenBank/DDBJ databases">
        <authorList>
            <person name="Gilroy R."/>
        </authorList>
    </citation>
    <scope>NUCLEOTIDE SEQUENCE</scope>
    <source>
        <strain evidence="1">ChiHjej12B11-9195</strain>
    </source>
</reference>
<gene>
    <name evidence="1" type="ORF">H9821_09700</name>
</gene>
<evidence type="ECO:0000313" key="1">
    <source>
        <dbReference type="EMBL" id="HIY95906.1"/>
    </source>
</evidence>
<comment type="caution">
    <text evidence="1">The sequence shown here is derived from an EMBL/GenBank/DDBJ whole genome shotgun (WGS) entry which is preliminary data.</text>
</comment>
<dbReference type="AlphaFoldDB" id="A0A9D1ZV04"/>
<evidence type="ECO:0000313" key="2">
    <source>
        <dbReference type="Proteomes" id="UP000824134"/>
    </source>
</evidence>
<dbReference type="Proteomes" id="UP000824134">
    <property type="component" value="Unassembled WGS sequence"/>
</dbReference>
<dbReference type="EMBL" id="DXCN01000074">
    <property type="protein sequence ID" value="HIY95906.1"/>
    <property type="molecule type" value="Genomic_DNA"/>
</dbReference>
<accession>A0A9D1ZV04</accession>
<dbReference type="InterPro" id="IPR046040">
    <property type="entry name" value="DUF5998"/>
</dbReference>
<sequence length="208" mass="22417">MMNFSAAEALTRDIQQAGFYPELVLDTVDEALAGLVPTSHLVQVETHFDQNEVHRHITVLVLAGQILLVAHLDDQNLDESGQQVLAHVSVETLHVSRIRTLTISYTYPQPQHYRAGSPVSEVSMLIAWTGSQRLDVQPADCPDPACDADHGYTGMGPREDMLLRVSAPADGEEATAQARRFARALRSAHMAAMNQIAAPAGGSAQAGA</sequence>
<protein>
    <submittedName>
        <fullName evidence="1">Cell wall biosynthesis glycosyltransferase</fullName>
    </submittedName>
</protein>
<organism evidence="1 2">
    <name type="scientific">Candidatus Rothia avicola</name>
    <dbReference type="NCBI Taxonomy" id="2840478"/>
    <lineage>
        <taxon>Bacteria</taxon>
        <taxon>Bacillati</taxon>
        <taxon>Actinomycetota</taxon>
        <taxon>Actinomycetes</taxon>
        <taxon>Micrococcales</taxon>
        <taxon>Micrococcaceae</taxon>
        <taxon>Rothia</taxon>
    </lineage>
</organism>
<proteinExistence type="predicted"/>